<proteinExistence type="predicted"/>
<dbReference type="Pfam" id="PF14292">
    <property type="entry name" value="SusE"/>
    <property type="match status" value="1"/>
</dbReference>
<reference evidence="3 4" key="1">
    <citation type="journal article" date="2015" name="Science">
        <title>Genetic determinants of in vivo fitness and diet responsiveness in multiple human gut Bacteroides.</title>
        <authorList>
            <person name="Wu M."/>
            <person name="McNulty N.P."/>
            <person name="Rodionov D.A."/>
            <person name="Khoroshkin M.S."/>
            <person name="Griffin N.W."/>
            <person name="Cheng J."/>
            <person name="Latreille P."/>
            <person name="Kerstetter R.A."/>
            <person name="Terrapon N."/>
            <person name="Henrissat B."/>
            <person name="Osterman A.L."/>
            <person name="Gordon J.I."/>
        </authorList>
    </citation>
    <scope>NUCLEOTIDE SEQUENCE [LARGE SCALE GENOMIC DNA]</scope>
    <source>
        <strain evidence="3 4">WH2</strain>
    </source>
</reference>
<dbReference type="AlphaFoldDB" id="A0A0P0GQK4"/>
<accession>A0A0P0GQK4</accession>
<sequence length="410" mass="45181">MKKLVYSIVSIISLLCLASCAQDEKLILDPDNFVASSWKQTFDDVFVLDKNAAETDLAVIEWTPAQFGYDAIISYAIQLAVKKEGVDVNDLTYTTFAITNENKYTVKVKDLNAALLSAGAIKRRPTDIVMRIEATISTAYASLTSSISEFNVTTFSSDPDLLYVIGDYTDFTTNNAEVLYSPGWNGEYEGYVYLPKLDQGIKLVEELAPEVEWGAPASFTPGTSLALQAGGNVIAPGSFAPGSNKEEILDGPGFYKMVVKITENAKTMTLYKFYKEFFVCGQRNMSYPQWANSMSAQNPEEGTGAVLTYDPEGKVWTAKHVYVPEYQTDGSGVPNTSKFEFKFRANAVGKTWANAANMGATDNKVEKGNQSGIISGTKNIPFLAAEGYYDFNVYLQEYPFRYELVPSADE</sequence>
<dbReference type="EMBL" id="CP012801">
    <property type="protein sequence ID" value="ALJ59569.1"/>
    <property type="molecule type" value="Genomic_DNA"/>
</dbReference>
<name>A0A0P0GQK4_9BACE</name>
<dbReference type="PATRIC" id="fig|246787.4.peg.2389"/>
<keyword evidence="1" id="KW-0732">Signal</keyword>
<gene>
    <name evidence="3" type="ORF">BcellWH2_02329</name>
</gene>
<evidence type="ECO:0000313" key="3">
    <source>
        <dbReference type="EMBL" id="ALJ59569.1"/>
    </source>
</evidence>
<protein>
    <recommendedName>
        <fullName evidence="2">SusE outer membrane protein domain-containing protein</fullName>
    </recommendedName>
</protein>
<dbReference type="KEGG" id="bcel:BcellWH2_02329"/>
<evidence type="ECO:0000313" key="4">
    <source>
        <dbReference type="Proteomes" id="UP000061809"/>
    </source>
</evidence>
<dbReference type="Proteomes" id="UP000061809">
    <property type="component" value="Chromosome"/>
</dbReference>
<feature type="chain" id="PRO_5006048058" description="SusE outer membrane protein domain-containing protein" evidence="1">
    <location>
        <begin position="22"/>
        <end position="410"/>
    </location>
</feature>
<feature type="signal peptide" evidence="1">
    <location>
        <begin position="1"/>
        <end position="21"/>
    </location>
</feature>
<evidence type="ECO:0000259" key="2">
    <source>
        <dbReference type="Pfam" id="PF14292"/>
    </source>
</evidence>
<dbReference type="RefSeq" id="WP_029426067.1">
    <property type="nucleotide sequence ID" value="NZ_CP012801.1"/>
</dbReference>
<dbReference type="InterPro" id="IPR025970">
    <property type="entry name" value="SusE"/>
</dbReference>
<feature type="domain" description="SusE outer membrane protein" evidence="2">
    <location>
        <begin position="45"/>
        <end position="132"/>
    </location>
</feature>
<organism evidence="3 4">
    <name type="scientific">Bacteroides cellulosilyticus</name>
    <dbReference type="NCBI Taxonomy" id="246787"/>
    <lineage>
        <taxon>Bacteria</taxon>
        <taxon>Pseudomonadati</taxon>
        <taxon>Bacteroidota</taxon>
        <taxon>Bacteroidia</taxon>
        <taxon>Bacteroidales</taxon>
        <taxon>Bacteroidaceae</taxon>
        <taxon>Bacteroides</taxon>
    </lineage>
</organism>
<evidence type="ECO:0000256" key="1">
    <source>
        <dbReference type="SAM" id="SignalP"/>
    </source>
</evidence>